<protein>
    <recommendedName>
        <fullName evidence="8">Protein Wnt</fullName>
    </recommendedName>
</protein>
<evidence type="ECO:0000256" key="1">
    <source>
        <dbReference type="ARBA" id="ARBA00004498"/>
    </source>
</evidence>
<dbReference type="InterPro" id="IPR005817">
    <property type="entry name" value="Wnt"/>
</dbReference>
<dbReference type="GO" id="GO:0060070">
    <property type="term" value="P:canonical Wnt signaling pathway"/>
    <property type="evidence" value="ECO:0007669"/>
    <property type="project" value="TreeGrafter"/>
</dbReference>
<dbReference type="GO" id="GO:0005109">
    <property type="term" value="F:frizzled binding"/>
    <property type="evidence" value="ECO:0007669"/>
    <property type="project" value="TreeGrafter"/>
</dbReference>
<keyword evidence="7" id="KW-1015">Disulfide bond</keyword>
<accession>A0A4Y2AIW7</accession>
<keyword evidence="10" id="KW-1185">Reference proteome</keyword>
<dbReference type="Pfam" id="PF00110">
    <property type="entry name" value="wnt"/>
    <property type="match status" value="1"/>
</dbReference>
<dbReference type="Proteomes" id="UP000499080">
    <property type="component" value="Unassembled WGS sequence"/>
</dbReference>
<reference evidence="9 10" key="1">
    <citation type="journal article" date="2019" name="Sci. Rep.">
        <title>Orb-weaving spider Araneus ventricosus genome elucidates the spidroin gene catalogue.</title>
        <authorList>
            <person name="Kono N."/>
            <person name="Nakamura H."/>
            <person name="Ohtoshi R."/>
            <person name="Moran D.A.P."/>
            <person name="Shinohara A."/>
            <person name="Yoshida Y."/>
            <person name="Fujiwara M."/>
            <person name="Mori M."/>
            <person name="Tomita M."/>
            <person name="Arakawa K."/>
        </authorList>
    </citation>
    <scope>NUCLEOTIDE SEQUENCE [LARGE SCALE GENOMIC DNA]</scope>
</reference>
<keyword evidence="3 8" id="KW-0217">Developmental protein</keyword>
<evidence type="ECO:0000256" key="3">
    <source>
        <dbReference type="ARBA" id="ARBA00022473"/>
    </source>
</evidence>
<proteinExistence type="inferred from homology"/>
<evidence type="ECO:0000256" key="8">
    <source>
        <dbReference type="RuleBase" id="RU003500"/>
    </source>
</evidence>
<name>A0A4Y2AIW7_ARAVE</name>
<dbReference type="PANTHER" id="PTHR12027">
    <property type="entry name" value="WNT RELATED"/>
    <property type="match status" value="1"/>
</dbReference>
<evidence type="ECO:0000256" key="4">
    <source>
        <dbReference type="ARBA" id="ARBA00022525"/>
    </source>
</evidence>
<dbReference type="EMBL" id="BGPR01000020">
    <property type="protein sequence ID" value="GBL79802.1"/>
    <property type="molecule type" value="Genomic_DNA"/>
</dbReference>
<dbReference type="GO" id="GO:0045165">
    <property type="term" value="P:cell fate commitment"/>
    <property type="evidence" value="ECO:0007669"/>
    <property type="project" value="TreeGrafter"/>
</dbReference>
<evidence type="ECO:0000256" key="5">
    <source>
        <dbReference type="ARBA" id="ARBA00022530"/>
    </source>
</evidence>
<organism evidence="9 10">
    <name type="scientific">Araneus ventricosus</name>
    <name type="common">Orbweaver spider</name>
    <name type="synonym">Epeira ventricosa</name>
    <dbReference type="NCBI Taxonomy" id="182803"/>
    <lineage>
        <taxon>Eukaryota</taxon>
        <taxon>Metazoa</taxon>
        <taxon>Ecdysozoa</taxon>
        <taxon>Arthropoda</taxon>
        <taxon>Chelicerata</taxon>
        <taxon>Arachnida</taxon>
        <taxon>Araneae</taxon>
        <taxon>Araneomorphae</taxon>
        <taxon>Entelegynae</taxon>
        <taxon>Araneoidea</taxon>
        <taxon>Araneidae</taxon>
        <taxon>Araneus</taxon>
    </lineage>
</organism>
<dbReference type="GO" id="GO:0030182">
    <property type="term" value="P:neuron differentiation"/>
    <property type="evidence" value="ECO:0007669"/>
    <property type="project" value="TreeGrafter"/>
</dbReference>
<keyword evidence="4" id="KW-0964">Secreted</keyword>
<gene>
    <name evidence="9" type="ORF">AVEN_28878_1</name>
</gene>
<evidence type="ECO:0000313" key="9">
    <source>
        <dbReference type="EMBL" id="GBL79802.1"/>
    </source>
</evidence>
<evidence type="ECO:0000313" key="10">
    <source>
        <dbReference type="Proteomes" id="UP000499080"/>
    </source>
</evidence>
<comment type="similarity">
    <text evidence="2 8">Belongs to the Wnt family.</text>
</comment>
<sequence>MPAAYQTSLELKPTTYQTYCRKLNYLVERQRELCGMNPNILQTVGRGAKMGIDECQHQFRMSRWNCTTFSNSSTVFGGVMDVRLVRSHLPTTGRPRKSNMRRNPLDVYRCPAFVIQNRNKDALEWLGAR</sequence>
<dbReference type="AlphaFoldDB" id="A0A4Y2AIW7"/>
<dbReference type="OrthoDB" id="5945655at2759"/>
<evidence type="ECO:0000256" key="7">
    <source>
        <dbReference type="ARBA" id="ARBA00023157"/>
    </source>
</evidence>
<comment type="subcellular location">
    <subcellularLocation>
        <location evidence="1 8">Secreted</location>
        <location evidence="1 8">Extracellular space</location>
        <location evidence="1 8">Extracellular matrix</location>
    </subcellularLocation>
</comment>
<dbReference type="GO" id="GO:0005125">
    <property type="term" value="F:cytokine activity"/>
    <property type="evidence" value="ECO:0007669"/>
    <property type="project" value="TreeGrafter"/>
</dbReference>
<evidence type="ECO:0000256" key="2">
    <source>
        <dbReference type="ARBA" id="ARBA00005683"/>
    </source>
</evidence>
<keyword evidence="5" id="KW-0272">Extracellular matrix</keyword>
<dbReference type="GO" id="GO:0005615">
    <property type="term" value="C:extracellular space"/>
    <property type="evidence" value="ECO:0007669"/>
    <property type="project" value="TreeGrafter"/>
</dbReference>
<dbReference type="PANTHER" id="PTHR12027:SF99">
    <property type="entry name" value="PROTEIN WNT"/>
    <property type="match status" value="1"/>
</dbReference>
<keyword evidence="6 8" id="KW-0879">Wnt signaling pathway</keyword>
<evidence type="ECO:0000256" key="6">
    <source>
        <dbReference type="ARBA" id="ARBA00022687"/>
    </source>
</evidence>
<comment type="caution">
    <text evidence="9">The sequence shown here is derived from an EMBL/GenBank/DDBJ whole genome shotgun (WGS) entry which is preliminary data.</text>
</comment>
<comment type="function">
    <text evidence="8">Ligand for members of the frizzled family of seven transmembrane receptors.</text>
</comment>